<comment type="caution">
    <text evidence="2">The sequence shown here is derived from an EMBL/GenBank/DDBJ whole genome shotgun (WGS) entry which is preliminary data.</text>
</comment>
<feature type="compositionally biased region" description="Basic and acidic residues" evidence="1">
    <location>
        <begin position="77"/>
        <end position="92"/>
    </location>
</feature>
<protein>
    <submittedName>
        <fullName evidence="2">Uncharacterized protein</fullName>
    </submittedName>
</protein>
<evidence type="ECO:0000313" key="2">
    <source>
        <dbReference type="EMBL" id="HHV68557.1"/>
    </source>
</evidence>
<evidence type="ECO:0000256" key="1">
    <source>
        <dbReference type="SAM" id="MobiDB-lite"/>
    </source>
</evidence>
<evidence type="ECO:0000313" key="3">
    <source>
        <dbReference type="Proteomes" id="UP000551563"/>
    </source>
</evidence>
<proteinExistence type="predicted"/>
<sequence length="139" mass="15995">MAKKTIKDDRPYDSAKDHSDKGDYLIATSVSYNEAEMLDGAKTGGRWAAKIVYKTRTLKSVETGVGDGPMRLKQFKRYPDDPAKDTAQKQKAHDRMLPFLEKFRSYRATTKKRYEIVREESRREKLPLVPEVPAPTEKE</sequence>
<feature type="region of interest" description="Disordered" evidence="1">
    <location>
        <begin position="72"/>
        <end position="92"/>
    </location>
</feature>
<dbReference type="EMBL" id="DUMN01000371">
    <property type="protein sequence ID" value="HHV68557.1"/>
    <property type="molecule type" value="Genomic_DNA"/>
</dbReference>
<accession>A0A7V6U099</accession>
<gene>
    <name evidence="2" type="ORF">GXX48_13050</name>
</gene>
<feature type="region of interest" description="Disordered" evidence="1">
    <location>
        <begin position="1"/>
        <end position="20"/>
    </location>
</feature>
<organism evidence="2 3">
    <name type="scientific">Brucella intermedia</name>
    <dbReference type="NCBI Taxonomy" id="94625"/>
    <lineage>
        <taxon>Bacteria</taxon>
        <taxon>Pseudomonadati</taxon>
        <taxon>Pseudomonadota</taxon>
        <taxon>Alphaproteobacteria</taxon>
        <taxon>Hyphomicrobiales</taxon>
        <taxon>Brucellaceae</taxon>
        <taxon>Brucella/Ochrobactrum group</taxon>
        <taxon>Brucella</taxon>
    </lineage>
</organism>
<dbReference type="AlphaFoldDB" id="A0A7V6U099"/>
<feature type="region of interest" description="Disordered" evidence="1">
    <location>
        <begin position="120"/>
        <end position="139"/>
    </location>
</feature>
<dbReference type="Proteomes" id="UP000551563">
    <property type="component" value="Unassembled WGS sequence"/>
</dbReference>
<name>A0A7V6U099_9HYPH</name>
<reference evidence="2 3" key="1">
    <citation type="journal article" date="2020" name="Biotechnol. Biofuels">
        <title>New insights from the biogas microbiome by comprehensive genome-resolved metagenomics of nearly 1600 species originating from multiple anaerobic digesters.</title>
        <authorList>
            <person name="Campanaro S."/>
            <person name="Treu L."/>
            <person name="Rodriguez-R L.M."/>
            <person name="Kovalovszki A."/>
            <person name="Ziels R.M."/>
            <person name="Maus I."/>
            <person name="Zhu X."/>
            <person name="Kougias P.G."/>
            <person name="Basile A."/>
            <person name="Luo G."/>
            <person name="Schluter A."/>
            <person name="Konstantinidis K.T."/>
            <person name="Angelidaki I."/>
        </authorList>
    </citation>
    <scope>NUCLEOTIDE SEQUENCE [LARGE SCALE GENOMIC DNA]</scope>
    <source>
        <strain evidence="2">AS04akNAM_66</strain>
    </source>
</reference>